<evidence type="ECO:0008006" key="4">
    <source>
        <dbReference type="Google" id="ProtNLM"/>
    </source>
</evidence>
<dbReference type="AlphaFoldDB" id="A0A5C1HW96"/>
<keyword evidence="1" id="KW-0732">Signal</keyword>
<proteinExistence type="predicted"/>
<reference evidence="2" key="1">
    <citation type="submission" date="2019-08" db="EMBL/GenBank/DDBJ databases">
        <title>Comparative genome analysis confer to the adaptation heavy metal polluted environment.</title>
        <authorList>
            <person name="Li Y."/>
        </authorList>
    </citation>
    <scope>NUCLEOTIDE SEQUENCE [LARGE SCALE GENOMIC DNA]</scope>
    <source>
        <strain evidence="2">P1</strain>
    </source>
</reference>
<evidence type="ECO:0000313" key="2">
    <source>
        <dbReference type="EMBL" id="QEM09753.1"/>
    </source>
</evidence>
<feature type="signal peptide" evidence="1">
    <location>
        <begin position="1"/>
        <end position="22"/>
    </location>
</feature>
<protein>
    <recommendedName>
        <fullName evidence="4">Entericidin</fullName>
    </recommendedName>
</protein>
<evidence type="ECO:0000256" key="1">
    <source>
        <dbReference type="SAM" id="SignalP"/>
    </source>
</evidence>
<accession>A0A5C1HW96</accession>
<sequence length="69" mass="7193">MKNSFKLGFVALVLAASFSACNGDSKKGGEDTTKTTVVDSTKVVTDSTKTATDTTKVAADTTKKDTTKK</sequence>
<name>A0A5C1HW96_9SPHI</name>
<dbReference type="KEGG" id="mrub:DEO27_006860"/>
<evidence type="ECO:0000313" key="3">
    <source>
        <dbReference type="Proteomes" id="UP000251402"/>
    </source>
</evidence>
<dbReference type="Proteomes" id="UP000251402">
    <property type="component" value="Chromosome"/>
</dbReference>
<feature type="chain" id="PRO_5022854362" description="Entericidin" evidence="1">
    <location>
        <begin position="23"/>
        <end position="69"/>
    </location>
</feature>
<keyword evidence="3" id="KW-1185">Reference proteome</keyword>
<dbReference type="PROSITE" id="PS51257">
    <property type="entry name" value="PROKAR_LIPOPROTEIN"/>
    <property type="match status" value="1"/>
</dbReference>
<dbReference type="EMBL" id="CP043450">
    <property type="protein sequence ID" value="QEM09753.1"/>
    <property type="molecule type" value="Genomic_DNA"/>
</dbReference>
<organism evidence="2 3">
    <name type="scientific">Mucilaginibacter rubeus</name>
    <dbReference type="NCBI Taxonomy" id="2027860"/>
    <lineage>
        <taxon>Bacteria</taxon>
        <taxon>Pseudomonadati</taxon>
        <taxon>Bacteroidota</taxon>
        <taxon>Sphingobacteriia</taxon>
        <taxon>Sphingobacteriales</taxon>
        <taxon>Sphingobacteriaceae</taxon>
        <taxon>Mucilaginibacter</taxon>
    </lineage>
</organism>
<dbReference type="RefSeq" id="WP_112571831.1">
    <property type="nucleotide sequence ID" value="NZ_CP043450.1"/>
</dbReference>
<gene>
    <name evidence="2" type="ORF">DEO27_006860</name>
</gene>